<accession>A0AAF3EUG5</accession>
<evidence type="ECO:0000256" key="1">
    <source>
        <dbReference type="SAM" id="MobiDB-lite"/>
    </source>
</evidence>
<feature type="region of interest" description="Disordered" evidence="1">
    <location>
        <begin position="271"/>
        <end position="291"/>
    </location>
</feature>
<feature type="compositionally biased region" description="Polar residues" evidence="1">
    <location>
        <begin position="271"/>
        <end position="281"/>
    </location>
</feature>
<evidence type="ECO:0000313" key="2">
    <source>
        <dbReference type="Proteomes" id="UP000887575"/>
    </source>
</evidence>
<dbReference type="Proteomes" id="UP000887575">
    <property type="component" value="Unassembled WGS sequence"/>
</dbReference>
<feature type="region of interest" description="Disordered" evidence="1">
    <location>
        <begin position="1038"/>
        <end position="1103"/>
    </location>
</feature>
<reference evidence="3" key="1">
    <citation type="submission" date="2024-02" db="UniProtKB">
        <authorList>
            <consortium name="WormBaseParasite"/>
        </authorList>
    </citation>
    <scope>IDENTIFICATION</scope>
</reference>
<protein>
    <recommendedName>
        <fullName evidence="4">PB1 domain-containing protein</fullName>
    </recommendedName>
</protein>
<organism evidence="2 3">
    <name type="scientific">Mesorhabditis belari</name>
    <dbReference type="NCBI Taxonomy" id="2138241"/>
    <lineage>
        <taxon>Eukaryota</taxon>
        <taxon>Metazoa</taxon>
        <taxon>Ecdysozoa</taxon>
        <taxon>Nematoda</taxon>
        <taxon>Chromadorea</taxon>
        <taxon>Rhabditida</taxon>
        <taxon>Rhabditina</taxon>
        <taxon>Rhabditomorpha</taxon>
        <taxon>Rhabditoidea</taxon>
        <taxon>Rhabditidae</taxon>
        <taxon>Mesorhabditinae</taxon>
        <taxon>Mesorhabditis</taxon>
    </lineage>
</organism>
<feature type="region of interest" description="Disordered" evidence="1">
    <location>
        <begin position="345"/>
        <end position="375"/>
    </location>
</feature>
<feature type="compositionally biased region" description="Acidic residues" evidence="1">
    <location>
        <begin position="1055"/>
        <end position="1075"/>
    </location>
</feature>
<keyword evidence="2" id="KW-1185">Reference proteome</keyword>
<feature type="compositionally biased region" description="Polar residues" evidence="1">
    <location>
        <begin position="352"/>
        <end position="373"/>
    </location>
</feature>
<name>A0AAF3EUG5_9BILA</name>
<evidence type="ECO:0008006" key="4">
    <source>
        <dbReference type="Google" id="ProtNLM"/>
    </source>
</evidence>
<evidence type="ECO:0000313" key="3">
    <source>
        <dbReference type="WBParaSite" id="MBELARI_LOCUS17719"/>
    </source>
</evidence>
<sequence length="1103" mass="122942">MSSPIPLPWPTFFAQSLNDYAELIFNYNNQYFLRLRIHEVTSLQLSQMVSASQWIEKIVNARMTSPEFTLEYVDDESDEICVENPTAIQYLDLIRYARDQPSKRIDLRTTVRPINMVLEQRNWANDRSQSPLESWCCGEDFVETIRRLEKKQEIIRENAIKTLTHQSRILQSYEMKEMTGSPLCGTPPATPNSSTPGSVMTPESFEACMLDDAKKSTPMKPFEQRGNAEILDFIDELQSELIDAGQRIDMNQICGHFESKHGLTMTMTNSQSVDGCSQTDTKLSKDAATGNEREKAEYMELIDMMQGNFPLQGLKVNLEKLRSELFAEKKIESHSGLSLVHTASHTVKGRQNDSQIQTEKPTMRNTATGSSSKWFHHPDDPSILVNRDVAGTLYKTRPIPPAVLKNLSKPFHTWGTANANRKKELGKRESGMIGNGVTKRCKEERKDGGENLKMERAKPRAVVMMPRKDRVKRVEKTQMSMINAKQQSTGHEVVILKKGYSEPRIGIARECRTKPLGVLGEKEVLTKSFRLVNLCNKPLNNVRLRLFRKSSQVENITSFEGNFDFSVGEQKKIRIGFAVPVVRNEAAFASYVLESPTGQVISPYLHLIAASKFALPEADEEVSSKLEKFTEGIVEEPHEALFLDEPIKVNCEPLKIEPKLPEMDPISKWVEEQQSRLSSSPIPPALGTTKREAIEYQRKADQYYPIALPMSSSVHTAIDVNETPLVATRVETVVSTDETLISTHSVSNEETTPLMSCSVHTAIAVNEAPLPLTTSVHTAVGGEEMFASTHTAIIEETAPMMACSVHTAIGNNDETFANEEIFASTHTAQPEQTPLAAFFAKLVSTRNEMKLAEKQISLGIEQDFDQFETDPKIEMNAVVETVVETEGECVARQIDSGIEEAELLLPTPLPFKIRLDAYESLSQETRHCGCKCNCRGDTAEPANKAASSPAPSPVVIQAQATQAAQAAQAAQADAQLKKQQVPISVEVQTTMPIRATASAQIIVEEVADEVDEETEPDMDLTQNSPQSRMIVKDENTWESGLDDEPHGCPIPADMEFLEEDETQSESSDDDDDDDFTDAHEDSDSSETEGSDFEVINVEDHSIV</sequence>
<feature type="region of interest" description="Disordered" evidence="1">
    <location>
        <begin position="178"/>
        <end position="198"/>
    </location>
</feature>
<dbReference type="WBParaSite" id="MBELARI_LOCUS17719">
    <property type="protein sequence ID" value="MBELARI_LOCUS17719"/>
    <property type="gene ID" value="MBELARI_LOCUS17719"/>
</dbReference>
<dbReference type="AlphaFoldDB" id="A0AAF3EUG5"/>
<proteinExistence type="predicted"/>